<dbReference type="Proteomes" id="UP000265520">
    <property type="component" value="Unassembled WGS sequence"/>
</dbReference>
<protein>
    <submittedName>
        <fullName evidence="1">Uncharacterized protein</fullName>
    </submittedName>
</protein>
<evidence type="ECO:0000313" key="2">
    <source>
        <dbReference type="Proteomes" id="UP000265520"/>
    </source>
</evidence>
<feature type="non-terminal residue" evidence="1">
    <location>
        <position position="1"/>
    </location>
</feature>
<dbReference type="AlphaFoldDB" id="A0A392Q897"/>
<comment type="caution">
    <text evidence="1">The sequence shown here is derived from an EMBL/GenBank/DDBJ whole genome shotgun (WGS) entry which is preliminary data.</text>
</comment>
<proteinExistence type="predicted"/>
<keyword evidence="2" id="KW-1185">Reference proteome</keyword>
<name>A0A392Q897_9FABA</name>
<sequence length="49" mass="5098">RCNQSPSIISNKGIIFFLHGSKSMRGLECLLNTCKGDGGVGLDSAAEDG</sequence>
<evidence type="ECO:0000313" key="1">
    <source>
        <dbReference type="EMBL" id="MCI20358.1"/>
    </source>
</evidence>
<organism evidence="1 2">
    <name type="scientific">Trifolium medium</name>
    <dbReference type="NCBI Taxonomy" id="97028"/>
    <lineage>
        <taxon>Eukaryota</taxon>
        <taxon>Viridiplantae</taxon>
        <taxon>Streptophyta</taxon>
        <taxon>Embryophyta</taxon>
        <taxon>Tracheophyta</taxon>
        <taxon>Spermatophyta</taxon>
        <taxon>Magnoliopsida</taxon>
        <taxon>eudicotyledons</taxon>
        <taxon>Gunneridae</taxon>
        <taxon>Pentapetalae</taxon>
        <taxon>rosids</taxon>
        <taxon>fabids</taxon>
        <taxon>Fabales</taxon>
        <taxon>Fabaceae</taxon>
        <taxon>Papilionoideae</taxon>
        <taxon>50 kb inversion clade</taxon>
        <taxon>NPAAA clade</taxon>
        <taxon>Hologalegina</taxon>
        <taxon>IRL clade</taxon>
        <taxon>Trifolieae</taxon>
        <taxon>Trifolium</taxon>
    </lineage>
</organism>
<reference evidence="1 2" key="1">
    <citation type="journal article" date="2018" name="Front. Plant Sci.">
        <title>Red Clover (Trifolium pratense) and Zigzag Clover (T. medium) - A Picture of Genomic Similarities and Differences.</title>
        <authorList>
            <person name="Dluhosova J."/>
            <person name="Istvanek J."/>
            <person name="Nedelnik J."/>
            <person name="Repkova J."/>
        </authorList>
    </citation>
    <scope>NUCLEOTIDE SEQUENCE [LARGE SCALE GENOMIC DNA]</scope>
    <source>
        <strain evidence="2">cv. 10/8</strain>
        <tissue evidence="1">Leaf</tissue>
    </source>
</reference>
<dbReference type="EMBL" id="LXQA010119455">
    <property type="protein sequence ID" value="MCI20358.1"/>
    <property type="molecule type" value="Genomic_DNA"/>
</dbReference>
<accession>A0A392Q897</accession>